<proteinExistence type="predicted"/>
<evidence type="ECO:0000313" key="1">
    <source>
        <dbReference type="EMBL" id="PWD74904.1"/>
    </source>
</evidence>
<evidence type="ECO:0000313" key="4">
    <source>
        <dbReference type="Proteomes" id="UP000266633"/>
    </source>
</evidence>
<dbReference type="Proteomes" id="UP000266633">
    <property type="component" value="Unassembled WGS sequence"/>
</dbReference>
<name>A0AAP2GF24_9GAMM</name>
<reference evidence="2 4" key="2">
    <citation type="submission" date="2018-09" db="EMBL/GenBank/DDBJ databases">
        <title>Phylogenetic diversity of Pectobacterium and Dickeya strains causing blackleg disease of potato in Morocco.</title>
        <authorList>
            <person name="Oulghazi S."/>
            <person name="Moumni M."/>
            <person name="Faure D."/>
        </authorList>
    </citation>
    <scope>NUCLEOTIDE SEQUENCE [LARGE SCALE GENOMIC DNA]</scope>
    <source>
        <strain evidence="2 4">S4.16.03.LID</strain>
    </source>
</reference>
<sequence>MLQMRDIIETNKYFLNEEVLASLKYIADHFNIPVDKHVAVNYNWKVFANYFLCVDAIKEGDGSNAETYLRSALGNLSTYTTLRDGPDSSRPKVMVITSRNIDGDITTMLKNIYDKPDNDVNDDGVYAFGPFSGDTEQELERIENAFMIMRRVSPTYYDFVTSLIKQIVLVGQTERGGIKSGSTLKTLGCIIISPNTKEEFSPVGQYIEDLVHEASHTRLFLEQTKDQLVNNPVINLYAAPFRKDKRPMSGIYHANYVLGNIVSYFSQAVNATSDDNEIHNGLFLERALQRYNETYTLIEQDGDLTLRGRQIFDEMKAQVDKCLN</sequence>
<dbReference type="NCBIfam" id="TIGR04267">
    <property type="entry name" value="mod_HExxH"/>
    <property type="match status" value="1"/>
</dbReference>
<dbReference type="EMBL" id="QZDO01000080">
    <property type="protein sequence ID" value="RJL66558.1"/>
    <property type="molecule type" value="Genomic_DNA"/>
</dbReference>
<dbReference type="AlphaFoldDB" id="A0AAP2GF24"/>
<protein>
    <submittedName>
        <fullName evidence="1">HEXXH motif domain-containing protein</fullName>
    </submittedName>
</protein>
<reference evidence="1 3" key="1">
    <citation type="submission" date="2018-05" db="EMBL/GenBank/DDBJ databases">
        <title>Genomic diversity of pathogens causing Blackleg of Potato in Pakistan.</title>
        <authorList>
            <person name="Sarfraz S."/>
            <person name="Riaz K."/>
            <person name="Oulghazi S."/>
            <person name="Cigna J."/>
            <person name="Sahi S.T."/>
            <person name="Khan S.H."/>
            <person name="Hameed A."/>
            <person name="Faure D."/>
        </authorList>
    </citation>
    <scope>NUCLEOTIDE SEQUENCE [LARGE SCALE GENOMIC DNA]</scope>
    <source>
        <strain evidence="1 3">SS70</strain>
    </source>
</reference>
<dbReference type="EMBL" id="QESZ01000005">
    <property type="protein sequence ID" value="PWD74904.1"/>
    <property type="molecule type" value="Genomic_DNA"/>
</dbReference>
<dbReference type="RefSeq" id="WP_024107086.1">
    <property type="nucleotide sequence ID" value="NZ_CP031560.1"/>
</dbReference>
<comment type="caution">
    <text evidence="1">The sequence shown here is derived from an EMBL/GenBank/DDBJ whole genome shotgun (WGS) entry which is preliminary data.</text>
</comment>
<organism evidence="1 3">
    <name type="scientific">Dickeya dianthicola</name>
    <dbReference type="NCBI Taxonomy" id="204039"/>
    <lineage>
        <taxon>Bacteria</taxon>
        <taxon>Pseudomonadati</taxon>
        <taxon>Pseudomonadota</taxon>
        <taxon>Gammaproteobacteria</taxon>
        <taxon>Enterobacterales</taxon>
        <taxon>Pectobacteriaceae</taxon>
        <taxon>Dickeya</taxon>
    </lineage>
</organism>
<accession>A0AAP2GF24</accession>
<gene>
    <name evidence="2" type="ORF">D5077_20360</name>
    <name evidence="1" type="ORF">DF213_04605</name>
</gene>
<dbReference type="Proteomes" id="UP000245055">
    <property type="component" value="Unassembled WGS sequence"/>
</dbReference>
<dbReference type="GeneID" id="49323430"/>
<dbReference type="InterPro" id="IPR026337">
    <property type="entry name" value="AKG_HExxH"/>
</dbReference>
<evidence type="ECO:0000313" key="2">
    <source>
        <dbReference type="EMBL" id="RJL66558.1"/>
    </source>
</evidence>
<evidence type="ECO:0000313" key="3">
    <source>
        <dbReference type="Proteomes" id="UP000245055"/>
    </source>
</evidence>
<keyword evidence="4" id="KW-1185">Reference proteome</keyword>